<protein>
    <submittedName>
        <fullName evidence="2">Uncharacterized protein</fullName>
    </submittedName>
</protein>
<comment type="caution">
    <text evidence="2">The sequence shown here is derived from an EMBL/GenBank/DDBJ whole genome shotgun (WGS) entry which is preliminary data.</text>
</comment>
<dbReference type="eggNOG" id="ENOG502Z8XX">
    <property type="taxonomic scope" value="Bacteria"/>
</dbReference>
<feature type="compositionally biased region" description="Polar residues" evidence="1">
    <location>
        <begin position="126"/>
        <end position="139"/>
    </location>
</feature>
<dbReference type="EMBL" id="AAWS01000031">
    <property type="protein sequence ID" value="EAY26659.1"/>
    <property type="molecule type" value="Genomic_DNA"/>
</dbReference>
<evidence type="ECO:0000313" key="3">
    <source>
        <dbReference type="Proteomes" id="UP000004095"/>
    </source>
</evidence>
<name>A1ZSB1_MICM2</name>
<reference evidence="2 3" key="1">
    <citation type="submission" date="2007-01" db="EMBL/GenBank/DDBJ databases">
        <authorList>
            <person name="Haygood M."/>
            <person name="Podell S."/>
            <person name="Anderson C."/>
            <person name="Hopkinson B."/>
            <person name="Roe K."/>
            <person name="Barbeau K."/>
            <person name="Gaasterland T."/>
            <person name="Ferriera S."/>
            <person name="Johnson J."/>
            <person name="Kravitz S."/>
            <person name="Beeson K."/>
            <person name="Sutton G."/>
            <person name="Rogers Y.-H."/>
            <person name="Friedman R."/>
            <person name="Frazier M."/>
            <person name="Venter J.C."/>
        </authorList>
    </citation>
    <scope>NUCLEOTIDE SEQUENCE [LARGE SCALE GENOMIC DNA]</scope>
    <source>
        <strain evidence="2 3">ATCC 23134</strain>
    </source>
</reference>
<organism evidence="2 3">
    <name type="scientific">Microscilla marina ATCC 23134</name>
    <dbReference type="NCBI Taxonomy" id="313606"/>
    <lineage>
        <taxon>Bacteria</taxon>
        <taxon>Pseudomonadati</taxon>
        <taxon>Bacteroidota</taxon>
        <taxon>Cytophagia</taxon>
        <taxon>Cytophagales</taxon>
        <taxon>Microscillaceae</taxon>
        <taxon>Microscilla</taxon>
    </lineage>
</organism>
<sequence length="501" mass="57242">MATLLCPSKKNCTARELPKDRKAKMYIFLPSFVYFRLKAYLRILEFGLKYQQMHFLQSSFILLSLNMKNKRFIRYMIGLKLLKYAIIALAIPMLSGCSGNGKDNNNTTTGNDTAQTKVDTNKRNDNQNSNESKNLLNTIETREDRQYNDLARLLAGLPAEEGSKFAKYHQTKAWQQYANTANNTWSGILTQKVPTMSKWSNDALKTQNDAKGTLFYPFSGPDFLHANTLFPGAEKIVMIGLEPIGNYPNLDKVANKSLNGYFNGLQRSLYTILKLSFFRTIAMAKDFTGKVTADIDGTLPVLMLFMARTKHRVLYYEKVAVNEEGELIAADDAIGRKVYYGTKLTYRHEDKPNEKKTLFYFAANLQNSPYSSRSGLVRKGLEDRSDFRKFLKSLDITTTYIKSASYLMHRETFSIIRNIILNQSKYFLQDDSGMALRYVDRSKWNLTFFGAYAGPIPLFRNRYQAGLRKAYSSGNNVKPLPFGIGYQYRKGTSNLMLAEKK</sequence>
<dbReference type="Proteomes" id="UP000004095">
    <property type="component" value="Unassembled WGS sequence"/>
</dbReference>
<accession>A1ZSB1</accession>
<keyword evidence="3" id="KW-1185">Reference proteome</keyword>
<gene>
    <name evidence="2" type="ORF">M23134_02910</name>
</gene>
<evidence type="ECO:0000313" key="2">
    <source>
        <dbReference type="EMBL" id="EAY26659.1"/>
    </source>
</evidence>
<evidence type="ECO:0000256" key="1">
    <source>
        <dbReference type="SAM" id="MobiDB-lite"/>
    </source>
</evidence>
<dbReference type="AlphaFoldDB" id="A1ZSB1"/>
<feature type="compositionally biased region" description="Low complexity" evidence="1">
    <location>
        <begin position="102"/>
        <end position="113"/>
    </location>
</feature>
<proteinExistence type="predicted"/>
<feature type="region of interest" description="Disordered" evidence="1">
    <location>
        <begin position="102"/>
        <end position="140"/>
    </location>
</feature>